<keyword evidence="1" id="KW-0812">Transmembrane</keyword>
<feature type="transmembrane region" description="Helical" evidence="1">
    <location>
        <begin position="22"/>
        <end position="44"/>
    </location>
</feature>
<dbReference type="AlphaFoldDB" id="A0A3L9L4Q4"/>
<evidence type="ECO:0000313" key="2">
    <source>
        <dbReference type="EMBL" id="RLY93760.1"/>
    </source>
</evidence>
<keyword evidence="3" id="KW-1185">Reference proteome</keyword>
<proteinExistence type="predicted"/>
<reference evidence="2 3" key="1">
    <citation type="submission" date="2018-10" db="EMBL/GenBank/DDBJ databases">
        <title>Kocuria tytonicola, new bacteria from the preen glands of American barn owls (Tyto furcata).</title>
        <authorList>
            <person name="Braun M.S."/>
            <person name="Wang E."/>
            <person name="Zimmermann S."/>
            <person name="Boutin S."/>
            <person name="Wagner H."/>
            <person name="Wink M."/>
        </authorList>
    </citation>
    <scope>NUCLEOTIDE SEQUENCE [LARGE SCALE GENOMIC DNA]</scope>
    <source>
        <strain evidence="2 3">473</strain>
    </source>
</reference>
<keyword evidence="1" id="KW-1133">Transmembrane helix</keyword>
<protein>
    <submittedName>
        <fullName evidence="2">Uncharacterized protein</fullName>
    </submittedName>
</protein>
<evidence type="ECO:0000256" key="1">
    <source>
        <dbReference type="SAM" id="Phobius"/>
    </source>
</evidence>
<comment type="caution">
    <text evidence="2">The sequence shown here is derived from an EMBL/GenBank/DDBJ whole genome shotgun (WGS) entry which is preliminary data.</text>
</comment>
<sequence>MIEILSSESPLQPTVTEAILSYGPWLLVAAVFLAIVVCCIRALWRRVAARREAGRNDGHRATHHGVGPVR</sequence>
<evidence type="ECO:0000313" key="3">
    <source>
        <dbReference type="Proteomes" id="UP000277871"/>
    </source>
</evidence>
<dbReference type="RefSeq" id="WP_124035139.1">
    <property type="nucleotide sequence ID" value="NZ_RDEX01000001.1"/>
</dbReference>
<dbReference type="Proteomes" id="UP000277871">
    <property type="component" value="Unassembled WGS sequence"/>
</dbReference>
<accession>A0A3L9L4Q4</accession>
<keyword evidence="1" id="KW-0472">Membrane</keyword>
<name>A0A3L9L4Q4_9MICC</name>
<gene>
    <name evidence="2" type="ORF">EAE32_00425</name>
</gene>
<dbReference type="EMBL" id="RDEX01000001">
    <property type="protein sequence ID" value="RLY93760.1"/>
    <property type="molecule type" value="Genomic_DNA"/>
</dbReference>
<organism evidence="2 3">
    <name type="scientific">Kocuria tytonicola</name>
    <dbReference type="NCBI Taxonomy" id="2055946"/>
    <lineage>
        <taxon>Bacteria</taxon>
        <taxon>Bacillati</taxon>
        <taxon>Actinomycetota</taxon>
        <taxon>Actinomycetes</taxon>
        <taxon>Micrococcales</taxon>
        <taxon>Micrococcaceae</taxon>
        <taxon>Kocuria</taxon>
    </lineage>
</organism>